<dbReference type="PROSITE" id="PS51257">
    <property type="entry name" value="PROKAR_LIPOPROTEIN"/>
    <property type="match status" value="1"/>
</dbReference>
<sequence length="84" mass="8829">MNQSRLRLPAALFAGLLMLGTAACDDSSGYDGCHGEGCLVDNPDSGDQIDPRPQFDSQGEPNFDTHGNYIGCHGIGCDVDDPDA</sequence>
<dbReference type="Proteomes" id="UP000199054">
    <property type="component" value="Unassembled WGS sequence"/>
</dbReference>
<evidence type="ECO:0000256" key="2">
    <source>
        <dbReference type="SAM" id="SignalP"/>
    </source>
</evidence>
<keyword evidence="2" id="KW-0732">Signal</keyword>
<protein>
    <recommendedName>
        <fullName evidence="5">Lipoprotein</fullName>
    </recommendedName>
</protein>
<reference evidence="3 4" key="1">
    <citation type="submission" date="2016-10" db="EMBL/GenBank/DDBJ databases">
        <authorList>
            <person name="de Groot N.N."/>
        </authorList>
    </citation>
    <scope>NUCLEOTIDE SEQUENCE [LARGE SCALE GENOMIC DNA]</scope>
    <source>
        <strain evidence="3 4">DSM 8512</strain>
    </source>
</reference>
<name>A0A1H8EMQ5_9RHOB</name>
<gene>
    <name evidence="3" type="ORF">SAMN04489859_1002164</name>
</gene>
<accession>A0A1H8EMQ5</accession>
<feature type="signal peptide" evidence="2">
    <location>
        <begin position="1"/>
        <end position="23"/>
    </location>
</feature>
<dbReference type="AlphaFoldDB" id="A0A1H8EMQ5"/>
<keyword evidence="4" id="KW-1185">Reference proteome</keyword>
<evidence type="ECO:0000313" key="3">
    <source>
        <dbReference type="EMBL" id="SEN20861.1"/>
    </source>
</evidence>
<evidence type="ECO:0000313" key="4">
    <source>
        <dbReference type="Proteomes" id="UP000199054"/>
    </source>
</evidence>
<dbReference type="RefSeq" id="WP_139208099.1">
    <property type="nucleotide sequence ID" value="NZ_CP067127.1"/>
</dbReference>
<dbReference type="EMBL" id="FODE01000002">
    <property type="protein sequence ID" value="SEN20861.1"/>
    <property type="molecule type" value="Genomic_DNA"/>
</dbReference>
<organism evidence="3 4">
    <name type="scientific">Paracoccus alcaliphilus</name>
    <dbReference type="NCBI Taxonomy" id="34002"/>
    <lineage>
        <taxon>Bacteria</taxon>
        <taxon>Pseudomonadati</taxon>
        <taxon>Pseudomonadota</taxon>
        <taxon>Alphaproteobacteria</taxon>
        <taxon>Rhodobacterales</taxon>
        <taxon>Paracoccaceae</taxon>
        <taxon>Paracoccus</taxon>
    </lineage>
</organism>
<feature type="region of interest" description="Disordered" evidence="1">
    <location>
        <begin position="41"/>
        <end position="61"/>
    </location>
</feature>
<evidence type="ECO:0008006" key="5">
    <source>
        <dbReference type="Google" id="ProtNLM"/>
    </source>
</evidence>
<evidence type="ECO:0000256" key="1">
    <source>
        <dbReference type="SAM" id="MobiDB-lite"/>
    </source>
</evidence>
<feature type="chain" id="PRO_5011714855" description="Lipoprotein" evidence="2">
    <location>
        <begin position="24"/>
        <end position="84"/>
    </location>
</feature>
<proteinExistence type="predicted"/>
<dbReference type="OrthoDB" id="5984161at2"/>